<dbReference type="STRING" id="279238.Saro_2996"/>
<gene>
    <name evidence="1" type="ordered locus">Saro_2996</name>
</gene>
<dbReference type="KEGG" id="nar:Saro_2996"/>
<reference evidence="2" key="1">
    <citation type="submission" date="2006-01" db="EMBL/GenBank/DDBJ databases">
        <title>Complete sequence of Novosphingobium aromaticivorans DSM 12444.</title>
        <authorList>
            <consortium name="US DOE Joint Genome Institute"/>
            <person name="Copeland A."/>
            <person name="Lucas S."/>
            <person name="Lapidus A."/>
            <person name="Barry K."/>
            <person name="Detter J.C."/>
            <person name="Glavina T."/>
            <person name="Hammon N."/>
            <person name="Israni S."/>
            <person name="Pitluck S."/>
            <person name="Chain P."/>
            <person name="Malfatti S."/>
            <person name="Shin M."/>
            <person name="Vergez L."/>
            <person name="Schmutz J."/>
            <person name="Larimer F."/>
            <person name="Land M."/>
            <person name="Kyrpides N."/>
            <person name="Ivanova N."/>
            <person name="Fredrickson J."/>
            <person name="Balkwill D."/>
            <person name="Romine M.F."/>
            <person name="Richardson P."/>
        </authorList>
    </citation>
    <scope>NUCLEOTIDE SEQUENCE [LARGE SCALE GENOMIC DNA]</scope>
    <source>
        <strain evidence="2">ATCC 700278 / DSM 12444 / CCUG 56034 / CIP 105152 / NBRC 16084 / F199</strain>
    </source>
</reference>
<dbReference type="Proteomes" id="UP000009134">
    <property type="component" value="Chromosome"/>
</dbReference>
<dbReference type="HOGENOM" id="CLU_1569115_0_0_5"/>
<accession>Q2G3Z2</accession>
<dbReference type="EMBL" id="CP000248">
    <property type="protein sequence ID" value="ABD27431.1"/>
    <property type="molecule type" value="Genomic_DNA"/>
</dbReference>
<dbReference type="AlphaFoldDB" id="Q2G3Z2"/>
<organism evidence="1 2">
    <name type="scientific">Novosphingobium aromaticivorans (strain ATCC 700278 / DSM 12444 / CCUG 56034 / CIP 105152 / NBRC 16084 / F199)</name>
    <dbReference type="NCBI Taxonomy" id="279238"/>
    <lineage>
        <taxon>Bacteria</taxon>
        <taxon>Pseudomonadati</taxon>
        <taxon>Pseudomonadota</taxon>
        <taxon>Alphaproteobacteria</taxon>
        <taxon>Sphingomonadales</taxon>
        <taxon>Sphingomonadaceae</taxon>
        <taxon>Novosphingobium</taxon>
    </lineage>
</organism>
<keyword evidence="2" id="KW-1185">Reference proteome</keyword>
<name>Q2G3Z2_NOVAD</name>
<evidence type="ECO:0000313" key="2">
    <source>
        <dbReference type="Proteomes" id="UP000009134"/>
    </source>
</evidence>
<evidence type="ECO:0000313" key="1">
    <source>
        <dbReference type="EMBL" id="ABD27431.1"/>
    </source>
</evidence>
<dbReference type="RefSeq" id="WP_011446635.1">
    <property type="nucleotide sequence ID" value="NC_007794.1"/>
</dbReference>
<proteinExistence type="predicted"/>
<sequence length="170" mass="17674">MASFFIRREVLERIFGKRWGLAFENQQQTLATVSEASSLAVSATQALKDAAFVTLSSNAELPNERVLQLGDGLEAVISSDTVLIRLSEDGARASGGFKVTFIATGESTVAVPLSGILATRENVETLTNKTLSAPSLSGLVNATSDANAASAGVPVGGVYRDGSSLKVRVA</sequence>
<protein>
    <submittedName>
        <fullName evidence="1">Uncharacterized protein</fullName>
    </submittedName>
</protein>